<organism evidence="2 3">
    <name type="scientific">Aspergillus nomiae NRRL (strain ATCC 15546 / NRRL 13137 / CBS 260.88 / M93)</name>
    <dbReference type="NCBI Taxonomy" id="1509407"/>
    <lineage>
        <taxon>Eukaryota</taxon>
        <taxon>Fungi</taxon>
        <taxon>Dikarya</taxon>
        <taxon>Ascomycota</taxon>
        <taxon>Pezizomycotina</taxon>
        <taxon>Eurotiomycetes</taxon>
        <taxon>Eurotiomycetidae</taxon>
        <taxon>Eurotiales</taxon>
        <taxon>Aspergillaceae</taxon>
        <taxon>Aspergillus</taxon>
        <taxon>Aspergillus subgen. Circumdati</taxon>
    </lineage>
</organism>
<feature type="compositionally biased region" description="Acidic residues" evidence="1">
    <location>
        <begin position="330"/>
        <end position="340"/>
    </location>
</feature>
<feature type="compositionally biased region" description="Basic and acidic residues" evidence="1">
    <location>
        <begin position="211"/>
        <end position="274"/>
    </location>
</feature>
<feature type="compositionally biased region" description="Basic residues" evidence="1">
    <location>
        <begin position="109"/>
        <end position="118"/>
    </location>
</feature>
<feature type="compositionally biased region" description="Low complexity" evidence="1">
    <location>
        <begin position="18"/>
        <end position="32"/>
    </location>
</feature>
<dbReference type="AlphaFoldDB" id="A0A0L1J2L1"/>
<dbReference type="STRING" id="1509407.A0A0L1J2L1"/>
<dbReference type="Proteomes" id="UP000037505">
    <property type="component" value="Unassembled WGS sequence"/>
</dbReference>
<feature type="compositionally biased region" description="Polar residues" evidence="1">
    <location>
        <begin position="306"/>
        <end position="320"/>
    </location>
</feature>
<evidence type="ECO:0000313" key="3">
    <source>
        <dbReference type="Proteomes" id="UP000037505"/>
    </source>
</evidence>
<feature type="compositionally biased region" description="Basic and acidic residues" evidence="1">
    <location>
        <begin position="119"/>
        <end position="136"/>
    </location>
</feature>
<feature type="compositionally biased region" description="Low complexity" evidence="1">
    <location>
        <begin position="293"/>
        <end position="305"/>
    </location>
</feature>
<accession>A0A0L1J2L1</accession>
<protein>
    <submittedName>
        <fullName evidence="2">Uncharacterized protein</fullName>
    </submittedName>
</protein>
<gene>
    <name evidence="2" type="ORF">ANOM_005629</name>
</gene>
<feature type="region of interest" description="Disordered" evidence="1">
    <location>
        <begin position="1"/>
        <end position="441"/>
    </location>
</feature>
<evidence type="ECO:0000256" key="1">
    <source>
        <dbReference type="SAM" id="MobiDB-lite"/>
    </source>
</evidence>
<dbReference type="GeneID" id="26807433"/>
<evidence type="ECO:0000313" key="2">
    <source>
        <dbReference type="EMBL" id="KNG86036.1"/>
    </source>
</evidence>
<proteinExistence type="predicted"/>
<feature type="compositionally biased region" description="Basic residues" evidence="1">
    <location>
        <begin position="41"/>
        <end position="53"/>
    </location>
</feature>
<feature type="compositionally biased region" description="Basic and acidic residues" evidence="1">
    <location>
        <begin position="150"/>
        <end position="166"/>
    </location>
</feature>
<keyword evidence="3" id="KW-1185">Reference proteome</keyword>
<dbReference type="RefSeq" id="XP_015406959.1">
    <property type="nucleotide sequence ID" value="XM_015550886.1"/>
</dbReference>
<sequence length="753" mass="84694">MSSRSTPRRRKVVSTSHALDLLNNLNANNNNNVTRQPKSSARTRTRARSSRRRKIDDVPFPQSDDIWEVPDDTNHDRAGRVPASEPLTPRRSSTRLLAKSGGKTTSLRKATRRAKVKSGGKEGEREAGTEPERESEPSPEPQQESGGYSENHHDKEAEEYTGRVEEDQGSGESDANYVDVVEGHGDNGFPQPVLDSPHNVPQSNRLSPFDIQKRVSDLRLALHERTDESGDRSRDESQHEPESEYETPRDRSPEQPDEPRSGSDDAVSAHEHQRSSPPVGVVNPVTVRSSVGRAESSARSPESSRGNTLPEDTSQHSHVQGESGGLADGVELDEAEDGGDREDHTSIAVGDKSSVHGPTDDEGSVRDRPIRPGLFRYESDPEDLSTPPSKRRQTSNQQPVSERQGRIRRRSIETSRAVTSNNHEDQTEPLQPRHSPNDTEQYAEDISDDYSEDDFDEEEAWLHQALKMAGQKNNWDALVVQAHHVQKTDNPSMAEYFDDFGDLTSTLQQKYMEIVGYLNAGRGPRHATVRECDELLNAIRSDGTTSVDYIVEHKDDEPETGRPSSEETLDEFEACLVSGMMGVLLACFEAYCKEDGLFPKAYEHLHRVLDVFLRLCYKIYCVVDAGYVDSENRSHSLQLPLKKLIIALEKDLFKGSAPQPEPVPAMSIKHGRRWTDDEGCALLDGLQRYQGRDRYARILKHFGDRLRGRTIRGTREKARQLHDKLLSTVVNPEVLQTEEGRQQWYWLLSVREE</sequence>
<name>A0A0L1J2L1_ASPN3</name>
<dbReference type="OrthoDB" id="5431211at2759"/>
<comment type="caution">
    <text evidence="2">The sequence shown here is derived from an EMBL/GenBank/DDBJ whole genome shotgun (WGS) entry which is preliminary data.</text>
</comment>
<feature type="compositionally biased region" description="Basic residues" evidence="1">
    <location>
        <begin position="1"/>
        <end position="12"/>
    </location>
</feature>
<dbReference type="EMBL" id="JNOM01000131">
    <property type="protein sequence ID" value="KNG86036.1"/>
    <property type="molecule type" value="Genomic_DNA"/>
</dbReference>
<reference evidence="2 3" key="1">
    <citation type="submission" date="2014-06" db="EMBL/GenBank/DDBJ databases">
        <title>The Genome of the Aflatoxigenic Filamentous Fungus Aspergillus nomius.</title>
        <authorList>
            <person name="Moore M.G."/>
            <person name="Shannon B.M."/>
            <person name="Brian M.M."/>
        </authorList>
    </citation>
    <scope>NUCLEOTIDE SEQUENCE [LARGE SCALE GENOMIC DNA]</scope>
    <source>
        <strain evidence="2 3">NRRL 13137</strain>
    </source>
</reference>